<sequence>LCVFQLIHVPIHIMWYGSIRLSSQATVERSIGEVGCKITSRKEPFAHLSNIIVE</sequence>
<evidence type="ECO:0000313" key="2">
    <source>
        <dbReference type="Proteomes" id="UP000298030"/>
    </source>
</evidence>
<reference evidence="1 2" key="1">
    <citation type="journal article" date="2019" name="Nat. Ecol. Evol.">
        <title>Megaphylogeny resolves global patterns of mushroom evolution.</title>
        <authorList>
            <person name="Varga T."/>
            <person name="Krizsan K."/>
            <person name="Foldi C."/>
            <person name="Dima B."/>
            <person name="Sanchez-Garcia M."/>
            <person name="Sanchez-Ramirez S."/>
            <person name="Szollosi G.J."/>
            <person name="Szarkandi J.G."/>
            <person name="Papp V."/>
            <person name="Albert L."/>
            <person name="Andreopoulos W."/>
            <person name="Angelini C."/>
            <person name="Antonin V."/>
            <person name="Barry K.W."/>
            <person name="Bougher N.L."/>
            <person name="Buchanan P."/>
            <person name="Buyck B."/>
            <person name="Bense V."/>
            <person name="Catcheside P."/>
            <person name="Chovatia M."/>
            <person name="Cooper J."/>
            <person name="Damon W."/>
            <person name="Desjardin D."/>
            <person name="Finy P."/>
            <person name="Geml J."/>
            <person name="Haridas S."/>
            <person name="Hughes K."/>
            <person name="Justo A."/>
            <person name="Karasinski D."/>
            <person name="Kautmanova I."/>
            <person name="Kiss B."/>
            <person name="Kocsube S."/>
            <person name="Kotiranta H."/>
            <person name="LaButti K.M."/>
            <person name="Lechner B.E."/>
            <person name="Liimatainen K."/>
            <person name="Lipzen A."/>
            <person name="Lukacs Z."/>
            <person name="Mihaltcheva S."/>
            <person name="Morgado L.N."/>
            <person name="Niskanen T."/>
            <person name="Noordeloos M.E."/>
            <person name="Ohm R.A."/>
            <person name="Ortiz-Santana B."/>
            <person name="Ovrebo C."/>
            <person name="Racz N."/>
            <person name="Riley R."/>
            <person name="Savchenko A."/>
            <person name="Shiryaev A."/>
            <person name="Soop K."/>
            <person name="Spirin V."/>
            <person name="Szebenyi C."/>
            <person name="Tomsovsky M."/>
            <person name="Tulloss R.E."/>
            <person name="Uehling J."/>
            <person name="Grigoriev I.V."/>
            <person name="Vagvolgyi C."/>
            <person name="Papp T."/>
            <person name="Martin F.M."/>
            <person name="Miettinen O."/>
            <person name="Hibbett D.S."/>
            <person name="Nagy L.G."/>
        </authorList>
    </citation>
    <scope>NUCLEOTIDE SEQUENCE [LARGE SCALE GENOMIC DNA]</scope>
    <source>
        <strain evidence="1 2">FP101781</strain>
    </source>
</reference>
<evidence type="ECO:0000313" key="1">
    <source>
        <dbReference type="EMBL" id="TEB22828.1"/>
    </source>
</evidence>
<dbReference type="OrthoDB" id="3359887at2759"/>
<name>A0A4Y7SMF6_COPMI</name>
<protein>
    <submittedName>
        <fullName evidence="1">Uncharacterized protein</fullName>
    </submittedName>
</protein>
<feature type="non-terminal residue" evidence="1">
    <location>
        <position position="54"/>
    </location>
</feature>
<dbReference type="Proteomes" id="UP000298030">
    <property type="component" value="Unassembled WGS sequence"/>
</dbReference>
<comment type="caution">
    <text evidence="1">The sequence shown here is derived from an EMBL/GenBank/DDBJ whole genome shotgun (WGS) entry which is preliminary data.</text>
</comment>
<organism evidence="1 2">
    <name type="scientific">Coprinellus micaceus</name>
    <name type="common">Glistening ink-cap mushroom</name>
    <name type="synonym">Coprinus micaceus</name>
    <dbReference type="NCBI Taxonomy" id="71717"/>
    <lineage>
        <taxon>Eukaryota</taxon>
        <taxon>Fungi</taxon>
        <taxon>Dikarya</taxon>
        <taxon>Basidiomycota</taxon>
        <taxon>Agaricomycotina</taxon>
        <taxon>Agaricomycetes</taxon>
        <taxon>Agaricomycetidae</taxon>
        <taxon>Agaricales</taxon>
        <taxon>Agaricineae</taxon>
        <taxon>Psathyrellaceae</taxon>
        <taxon>Coprinellus</taxon>
    </lineage>
</organism>
<dbReference type="EMBL" id="QPFP01000085">
    <property type="protein sequence ID" value="TEB22828.1"/>
    <property type="molecule type" value="Genomic_DNA"/>
</dbReference>
<keyword evidence="2" id="KW-1185">Reference proteome</keyword>
<accession>A0A4Y7SMF6</accession>
<dbReference type="STRING" id="71717.A0A4Y7SMF6"/>
<dbReference type="AlphaFoldDB" id="A0A4Y7SMF6"/>
<gene>
    <name evidence="1" type="ORF">FA13DRAFT_1578618</name>
</gene>
<proteinExistence type="predicted"/>
<feature type="non-terminal residue" evidence="1">
    <location>
        <position position="1"/>
    </location>
</feature>